<dbReference type="Gene3D" id="3.40.50.720">
    <property type="entry name" value="NAD(P)-binding Rossmann-like Domain"/>
    <property type="match status" value="1"/>
</dbReference>
<reference evidence="2 3" key="1">
    <citation type="submission" date="2020-08" db="EMBL/GenBank/DDBJ databases">
        <title>Sequencing the genomes of 1000 actinobacteria strains.</title>
        <authorList>
            <person name="Klenk H.-P."/>
        </authorList>
    </citation>
    <scope>NUCLEOTIDE SEQUENCE [LARGE SCALE GENOMIC DNA]</scope>
    <source>
        <strain evidence="2 3">DSM 44593</strain>
    </source>
</reference>
<dbReference type="SUPFAM" id="SSF51735">
    <property type="entry name" value="NAD(P)-binding Rossmann-fold domains"/>
    <property type="match status" value="1"/>
</dbReference>
<protein>
    <submittedName>
        <fullName evidence="2">Putative NADH-flavin reductase</fullName>
    </submittedName>
</protein>
<organism evidence="2 3">
    <name type="scientific">Streptomonospora salina</name>
    <dbReference type="NCBI Taxonomy" id="104205"/>
    <lineage>
        <taxon>Bacteria</taxon>
        <taxon>Bacillati</taxon>
        <taxon>Actinomycetota</taxon>
        <taxon>Actinomycetes</taxon>
        <taxon>Streptosporangiales</taxon>
        <taxon>Nocardiopsidaceae</taxon>
        <taxon>Streptomonospora</taxon>
    </lineage>
</organism>
<sequence length="210" mass="22063">MRITVFGAAGSVGAHTVTEALDRGHEVTAAVRDPARAAGLPIRATRADAADTAATEALCRRSDLVISATRPATDREPELVTTARSLLTATARAGTRLLLVGGAATLTVPGSGGRTVADAPGFPAELRPIARACADQLAVCRRDTRADWTYLSPPSLLDTGERTGRYRLGRDELVVDAAGNSRISAADLAVVLLDEAEHPEHRRARFTAAY</sequence>
<dbReference type="PANTHER" id="PTHR43355:SF2">
    <property type="entry name" value="FLAVIN REDUCTASE (NADPH)"/>
    <property type="match status" value="1"/>
</dbReference>
<dbReference type="EMBL" id="JACHLY010000001">
    <property type="protein sequence ID" value="MBB6000407.1"/>
    <property type="molecule type" value="Genomic_DNA"/>
</dbReference>
<dbReference type="Pfam" id="PF13460">
    <property type="entry name" value="NAD_binding_10"/>
    <property type="match status" value="1"/>
</dbReference>
<feature type="domain" description="NAD(P)-binding" evidence="1">
    <location>
        <begin position="7"/>
        <end position="199"/>
    </location>
</feature>
<comment type="caution">
    <text evidence="2">The sequence shown here is derived from an EMBL/GenBank/DDBJ whole genome shotgun (WGS) entry which is preliminary data.</text>
</comment>
<evidence type="ECO:0000313" key="2">
    <source>
        <dbReference type="EMBL" id="MBB6000407.1"/>
    </source>
</evidence>
<dbReference type="RefSeq" id="WP_184637805.1">
    <property type="nucleotide sequence ID" value="NZ_BAABKT010000032.1"/>
</dbReference>
<dbReference type="InterPro" id="IPR051606">
    <property type="entry name" value="Polyketide_Oxido-like"/>
</dbReference>
<dbReference type="GO" id="GO:0016646">
    <property type="term" value="F:oxidoreductase activity, acting on the CH-NH group of donors, NAD or NADP as acceptor"/>
    <property type="evidence" value="ECO:0007669"/>
    <property type="project" value="TreeGrafter"/>
</dbReference>
<name>A0A841E8U5_9ACTN</name>
<proteinExistence type="predicted"/>
<gene>
    <name evidence="2" type="ORF">HNR25_004158</name>
</gene>
<accession>A0A841E8U5</accession>
<keyword evidence="3" id="KW-1185">Reference proteome</keyword>
<dbReference type="AlphaFoldDB" id="A0A841E8U5"/>
<evidence type="ECO:0000259" key="1">
    <source>
        <dbReference type="Pfam" id="PF13460"/>
    </source>
</evidence>
<dbReference type="InterPro" id="IPR016040">
    <property type="entry name" value="NAD(P)-bd_dom"/>
</dbReference>
<dbReference type="InterPro" id="IPR036291">
    <property type="entry name" value="NAD(P)-bd_dom_sf"/>
</dbReference>
<evidence type="ECO:0000313" key="3">
    <source>
        <dbReference type="Proteomes" id="UP000578077"/>
    </source>
</evidence>
<dbReference type="Proteomes" id="UP000578077">
    <property type="component" value="Unassembled WGS sequence"/>
</dbReference>
<dbReference type="PANTHER" id="PTHR43355">
    <property type="entry name" value="FLAVIN REDUCTASE (NADPH)"/>
    <property type="match status" value="1"/>
</dbReference>